<dbReference type="FunFam" id="1.20.272.10:FF:000015">
    <property type="entry name" value="Replication factor C subunit 4"/>
    <property type="match status" value="1"/>
</dbReference>
<dbReference type="GO" id="GO:0005615">
    <property type="term" value="C:extracellular space"/>
    <property type="evidence" value="ECO:0007669"/>
    <property type="project" value="TreeGrafter"/>
</dbReference>
<evidence type="ECO:0000256" key="8">
    <source>
        <dbReference type="ARBA" id="ARBA00023157"/>
    </source>
</evidence>
<feature type="disulfide bond" evidence="9">
    <location>
        <begin position="396"/>
        <end position="442"/>
    </location>
</feature>
<evidence type="ECO:0000313" key="14">
    <source>
        <dbReference type="WBParaSite" id="maker-uti_cns_0008803-snap-gene-0.2-mRNA-1"/>
    </source>
</evidence>
<evidence type="ECO:0000256" key="6">
    <source>
        <dbReference type="ARBA" id="ARBA00022729"/>
    </source>
</evidence>
<keyword evidence="13" id="KW-1185">Reference proteome</keyword>
<dbReference type="SUPFAM" id="SSF63501">
    <property type="entry name" value="Frizzled cysteine-rich domain"/>
    <property type="match status" value="1"/>
</dbReference>
<comment type="subcellular location">
    <subcellularLocation>
        <location evidence="1">Secreted</location>
    </subcellularLocation>
</comment>
<dbReference type="InterPro" id="IPR008921">
    <property type="entry name" value="DNA_pol3_clamp-load_cplx_C"/>
</dbReference>
<keyword evidence="5" id="KW-0879">Wnt signaling pathway</keyword>
<evidence type="ECO:0000256" key="1">
    <source>
        <dbReference type="ARBA" id="ARBA00004613"/>
    </source>
</evidence>
<keyword evidence="3" id="KW-0217">Developmental protein</keyword>
<name>A0A1I8HZS8_9PLAT</name>
<keyword evidence="7" id="KW-0221">Differentiation</keyword>
<dbReference type="WBParaSite" id="maker-uti_cns_0008803-snap-gene-0.2-mRNA-1">
    <property type="protein sequence ID" value="maker-uti_cns_0008803-snap-gene-0.2-mRNA-1"/>
    <property type="gene ID" value="maker-uti_cns_0008803-snap-gene-0.2"/>
</dbReference>
<feature type="domain" description="FZ" evidence="11">
    <location>
        <begin position="381"/>
        <end position="503"/>
    </location>
</feature>
<proteinExistence type="inferred from homology"/>
<feature type="region of interest" description="Disordered" evidence="10">
    <location>
        <begin position="637"/>
        <end position="795"/>
    </location>
</feature>
<dbReference type="AlphaFoldDB" id="A0A1I8HZS8"/>
<dbReference type="SMART" id="SM00063">
    <property type="entry name" value="FRI"/>
    <property type="match status" value="1"/>
</dbReference>
<reference evidence="14" key="1">
    <citation type="submission" date="2016-11" db="UniProtKB">
        <authorList>
            <consortium name="WormBaseParasite"/>
        </authorList>
    </citation>
    <scope>IDENTIFICATION</scope>
</reference>
<dbReference type="GO" id="GO:0035567">
    <property type="term" value="P:non-canonical Wnt signaling pathway"/>
    <property type="evidence" value="ECO:0007669"/>
    <property type="project" value="TreeGrafter"/>
</dbReference>
<accession>A0A1I8HZS8</accession>
<dbReference type="Gene3D" id="1.20.272.10">
    <property type="match status" value="1"/>
</dbReference>
<evidence type="ECO:0000259" key="11">
    <source>
        <dbReference type="PROSITE" id="PS50038"/>
    </source>
</evidence>
<dbReference type="PANTHER" id="PTHR11309:SF148">
    <property type="entry name" value="SECRETED FRIZZLED-RELATED PROTEIN 1"/>
    <property type="match status" value="1"/>
</dbReference>
<feature type="disulfide bond" evidence="9">
    <location>
        <begin position="465"/>
        <end position="489"/>
    </location>
</feature>
<dbReference type="Proteomes" id="UP000095280">
    <property type="component" value="Unplaced"/>
</dbReference>
<evidence type="ECO:0000256" key="9">
    <source>
        <dbReference type="PROSITE-ProRule" id="PRU00090"/>
    </source>
</evidence>
<dbReference type="InterPro" id="IPR020067">
    <property type="entry name" value="Frizzled_dom"/>
</dbReference>
<keyword evidence="8 9" id="KW-1015">Disulfide bond</keyword>
<keyword evidence="6" id="KW-0732">Signal</keyword>
<feature type="domain" description="NTR" evidence="12">
    <location>
        <begin position="511"/>
        <end position="643"/>
    </location>
</feature>
<comment type="similarity">
    <text evidence="2">Belongs to the secreted frizzled-related protein (sFRP) family.</text>
</comment>
<evidence type="ECO:0000256" key="7">
    <source>
        <dbReference type="ARBA" id="ARBA00022782"/>
    </source>
</evidence>
<evidence type="ECO:0000256" key="3">
    <source>
        <dbReference type="ARBA" id="ARBA00022473"/>
    </source>
</evidence>
<evidence type="ECO:0000259" key="12">
    <source>
        <dbReference type="PROSITE" id="PS50189"/>
    </source>
</evidence>
<sequence length="795" mass="87524">GFGSVTEDNVFKVCDEPHPMLAQKLLAHCQAGELDPAHKILRHLWHMGYSAEDLVSILFRVCKSHPDLSEEVKLGMVREIGITHMRVMDGVGTLLQLSGLLARIAAMMLKLGLFLLLPMAWGTALLAQDDDDSKLLEGFEDVATDRQLKKRDDYEYDYGYESRGTGDFEDEPARLLLNVSDEDKQVAVAKEAEARGPTLMSKRIVKLVLFITVAVIFDSAACPIVSCCSMCCRISVEQDVTRTLRVDDWKSFLCLALDDQALDDGLKARLLQAVVETLVVQRRDLDPDGRFGEAAGRRACRPGSETNAALYTRSRLMRPSDLLRGRRLRLAGHVIRNRGTMPLLLLSLLLAAAASCLAMPPDWNPPSLPGGSGGINVSPLAAASRCVPIPRSLELCANIGYAEMRLPNMLNHDSVTEVQDNTKQWLPLTRTECHRDVRVLLCSVYAPVCIHQLPDKQIKPCRSLCEAVRQPCAAFMRGFGFQWPEMLNCSQFPPDSDLMCIRSSVSSTAECLACREKVTYESIIANFCVNKVVVKARLKTPISGDSAPDSGATRLRLRGRAEEGGAAGRQLRSAVVDTAGCRCAALDSSSAASSSSASSRRKKFLLMGSMSPDGNLKVAFLAEWDRSNRQFRRAIRQIRRSQRRSRRRPGGSGGNLCRGGASIDNVDGAGGRRLPEVLPQPRPKLPDAGSRGGGGGRRGGRRGGKKRNKKKRRNGGGRGGKRKKNRRNGGRKGAGADAERRGRRGRRGRRQRRNRQRGRTALPTLPPRRPAQPPQPPPGGSRYSYDSYYYSDYKN</sequence>
<dbReference type="Pfam" id="PF01392">
    <property type="entry name" value="Fz"/>
    <property type="match status" value="1"/>
</dbReference>
<dbReference type="PANTHER" id="PTHR11309">
    <property type="entry name" value="FRIZZLED"/>
    <property type="match status" value="1"/>
</dbReference>
<dbReference type="PROSITE" id="PS50189">
    <property type="entry name" value="NTR"/>
    <property type="match status" value="1"/>
</dbReference>
<dbReference type="GO" id="GO:0006260">
    <property type="term" value="P:DNA replication"/>
    <property type="evidence" value="ECO:0007669"/>
    <property type="project" value="InterPro"/>
</dbReference>
<dbReference type="GO" id="GO:0003677">
    <property type="term" value="F:DNA binding"/>
    <property type="evidence" value="ECO:0007669"/>
    <property type="project" value="InterPro"/>
</dbReference>
<evidence type="ECO:0000313" key="13">
    <source>
        <dbReference type="Proteomes" id="UP000095280"/>
    </source>
</evidence>
<feature type="compositionally biased region" description="Basic residues" evidence="10">
    <location>
        <begin position="741"/>
        <end position="758"/>
    </location>
</feature>
<dbReference type="InterPro" id="IPR015526">
    <property type="entry name" value="Frizzled/SFRP"/>
</dbReference>
<evidence type="ECO:0000256" key="4">
    <source>
        <dbReference type="ARBA" id="ARBA00022525"/>
    </source>
</evidence>
<comment type="caution">
    <text evidence="9">Lacks conserved residue(s) required for the propagation of feature annotation.</text>
</comment>
<dbReference type="InterPro" id="IPR013748">
    <property type="entry name" value="Rep_factorC_C"/>
</dbReference>
<dbReference type="InterPro" id="IPR001134">
    <property type="entry name" value="Netrin_domain"/>
</dbReference>
<dbReference type="PROSITE" id="PS50038">
    <property type="entry name" value="FZ"/>
    <property type="match status" value="1"/>
</dbReference>
<feature type="compositionally biased region" description="Low complexity" evidence="10">
    <location>
        <begin position="783"/>
        <end position="795"/>
    </location>
</feature>
<evidence type="ECO:0000256" key="2">
    <source>
        <dbReference type="ARBA" id="ARBA00010054"/>
    </source>
</evidence>
<dbReference type="InterPro" id="IPR036790">
    <property type="entry name" value="Frizzled_dom_sf"/>
</dbReference>
<evidence type="ECO:0000256" key="10">
    <source>
        <dbReference type="SAM" id="MobiDB-lite"/>
    </source>
</evidence>
<keyword evidence="4" id="KW-0964">Secreted</keyword>
<dbReference type="FunFam" id="1.10.2000.10:FF:000001">
    <property type="entry name" value="secreted frizzled-related protein 2"/>
    <property type="match status" value="1"/>
</dbReference>
<feature type="compositionally biased region" description="Basic residues" evidence="10">
    <location>
        <begin position="637"/>
        <end position="649"/>
    </location>
</feature>
<dbReference type="SUPFAM" id="SSF48019">
    <property type="entry name" value="post-AAA+ oligomerization domain-like"/>
    <property type="match status" value="1"/>
</dbReference>
<dbReference type="GO" id="GO:0017147">
    <property type="term" value="F:Wnt-protein binding"/>
    <property type="evidence" value="ECO:0007669"/>
    <property type="project" value="TreeGrafter"/>
</dbReference>
<organism evidence="13 14">
    <name type="scientific">Macrostomum lignano</name>
    <dbReference type="NCBI Taxonomy" id="282301"/>
    <lineage>
        <taxon>Eukaryota</taxon>
        <taxon>Metazoa</taxon>
        <taxon>Spiralia</taxon>
        <taxon>Lophotrochozoa</taxon>
        <taxon>Platyhelminthes</taxon>
        <taxon>Rhabditophora</taxon>
        <taxon>Macrostomorpha</taxon>
        <taxon>Macrostomida</taxon>
        <taxon>Macrostomidae</taxon>
        <taxon>Macrostomum</taxon>
    </lineage>
</organism>
<dbReference type="Gene3D" id="1.10.2000.10">
    <property type="entry name" value="Frizzled cysteine-rich domain"/>
    <property type="match status" value="1"/>
</dbReference>
<protein>
    <submittedName>
        <fullName evidence="14">FZ domain-containing protein</fullName>
    </submittedName>
</protein>
<feature type="compositionally biased region" description="Basic residues" evidence="10">
    <location>
        <begin position="698"/>
        <end position="730"/>
    </location>
</feature>
<dbReference type="Pfam" id="PF08542">
    <property type="entry name" value="Rep_fac_C"/>
    <property type="match status" value="1"/>
</dbReference>
<feature type="compositionally biased region" description="Pro residues" evidence="10">
    <location>
        <begin position="764"/>
        <end position="779"/>
    </location>
</feature>
<dbReference type="GO" id="GO:0060070">
    <property type="term" value="P:canonical Wnt signaling pathway"/>
    <property type="evidence" value="ECO:0007669"/>
    <property type="project" value="TreeGrafter"/>
</dbReference>
<dbReference type="GO" id="GO:0030154">
    <property type="term" value="P:cell differentiation"/>
    <property type="evidence" value="ECO:0007669"/>
    <property type="project" value="UniProtKB-KW"/>
</dbReference>
<evidence type="ECO:0000256" key="5">
    <source>
        <dbReference type="ARBA" id="ARBA00022687"/>
    </source>
</evidence>